<dbReference type="PANTHER" id="PTHR33154">
    <property type="entry name" value="TRANSCRIPTIONAL REGULATOR, ARSR FAMILY"/>
    <property type="match status" value="1"/>
</dbReference>
<keyword evidence="2" id="KW-0238">DNA-binding</keyword>
<dbReference type="InterPro" id="IPR051081">
    <property type="entry name" value="HTH_MetalResp_TranReg"/>
</dbReference>
<sequence length="307" mass="34733">MEKLMEYKVEVDFAPMYECVNSMTAFLSKQNHTAMDSGKLWVREVQARFAPMLLRKMQEVVKKLDDFSLAPYIWSSPGERSVDGFLNWFDGLSSGELYEISGRFGQSVPSNLSELRDTASDILREWNAGYFNGIDPNILKGLEQEAESRRTTLNGNNDMEVFEAATDGMRLYPTERLKQVIIIPQYHARPLVTTSMFDEFVFTSYSCDVLPPEAGRPAPALLRLTRALSDETRLYILRLLTGKQLNFTEIVREVGLSKSTIHYHLIALRAAGLVIVHTNVKSTSYSLRLEALNGLPQQIGSYLESQA</sequence>
<dbReference type="SUPFAM" id="SSF46785">
    <property type="entry name" value="Winged helix' DNA-binding domain"/>
    <property type="match status" value="1"/>
</dbReference>
<name>A0AAD0P168_9BACL</name>
<evidence type="ECO:0000259" key="4">
    <source>
        <dbReference type="PROSITE" id="PS50987"/>
    </source>
</evidence>
<dbReference type="InterPro" id="IPR036390">
    <property type="entry name" value="WH_DNA-bd_sf"/>
</dbReference>
<dbReference type="InterPro" id="IPR001845">
    <property type="entry name" value="HTH_ArsR_DNA-bd_dom"/>
</dbReference>
<dbReference type="CDD" id="cd00090">
    <property type="entry name" value="HTH_ARSR"/>
    <property type="match status" value="1"/>
</dbReference>
<evidence type="ECO:0000256" key="2">
    <source>
        <dbReference type="ARBA" id="ARBA00023125"/>
    </source>
</evidence>
<dbReference type="InterPro" id="IPR011991">
    <property type="entry name" value="ArsR-like_HTH"/>
</dbReference>
<dbReference type="InterPro" id="IPR036388">
    <property type="entry name" value="WH-like_DNA-bd_sf"/>
</dbReference>
<dbReference type="Proteomes" id="UP000249163">
    <property type="component" value="Chromosome"/>
</dbReference>
<evidence type="ECO:0000256" key="3">
    <source>
        <dbReference type="ARBA" id="ARBA00023163"/>
    </source>
</evidence>
<reference evidence="5 6" key="1">
    <citation type="submission" date="2017-06" db="EMBL/GenBank/DDBJ databases">
        <title>Complete genome sequence of Paenibacillus odorifer CBA7130.</title>
        <authorList>
            <person name="Nam Y.-D."/>
            <person name="Kang J."/>
            <person name="Chung W.-H."/>
        </authorList>
    </citation>
    <scope>NUCLEOTIDE SEQUENCE [LARGE SCALE GENOMIC DNA]</scope>
    <source>
        <strain evidence="5 6">CBA7130</strain>
    </source>
</reference>
<evidence type="ECO:0000313" key="6">
    <source>
        <dbReference type="Proteomes" id="UP000249163"/>
    </source>
</evidence>
<evidence type="ECO:0000256" key="1">
    <source>
        <dbReference type="ARBA" id="ARBA00023015"/>
    </source>
</evidence>
<evidence type="ECO:0000313" key="5">
    <source>
        <dbReference type="EMBL" id="AWV31844.1"/>
    </source>
</evidence>
<accession>A0AAD0P168</accession>
<dbReference type="SMART" id="SM00418">
    <property type="entry name" value="HTH_ARSR"/>
    <property type="match status" value="1"/>
</dbReference>
<dbReference type="Pfam" id="PF01022">
    <property type="entry name" value="HTH_5"/>
    <property type="match status" value="1"/>
</dbReference>
<organism evidence="5 6">
    <name type="scientific">Paenibacillus odorifer</name>
    <dbReference type="NCBI Taxonomy" id="189426"/>
    <lineage>
        <taxon>Bacteria</taxon>
        <taxon>Bacillati</taxon>
        <taxon>Bacillota</taxon>
        <taxon>Bacilli</taxon>
        <taxon>Bacillales</taxon>
        <taxon>Paenibacillaceae</taxon>
        <taxon>Paenibacillus</taxon>
    </lineage>
</organism>
<gene>
    <name evidence="5" type="ORF">CD191_03925</name>
</gene>
<dbReference type="EMBL" id="CP021965">
    <property type="protein sequence ID" value="AWV31844.1"/>
    <property type="molecule type" value="Genomic_DNA"/>
</dbReference>
<feature type="domain" description="HTH arsR-type" evidence="4">
    <location>
        <begin position="213"/>
        <end position="307"/>
    </location>
</feature>
<dbReference type="PROSITE" id="PS50987">
    <property type="entry name" value="HTH_ARSR_2"/>
    <property type="match status" value="1"/>
</dbReference>
<dbReference type="AlphaFoldDB" id="A0AAD0P168"/>
<dbReference type="PANTHER" id="PTHR33154:SF33">
    <property type="entry name" value="TRANSCRIPTIONAL REPRESSOR SDPR"/>
    <property type="match status" value="1"/>
</dbReference>
<dbReference type="GO" id="GO:0003677">
    <property type="term" value="F:DNA binding"/>
    <property type="evidence" value="ECO:0007669"/>
    <property type="project" value="UniProtKB-KW"/>
</dbReference>
<dbReference type="GO" id="GO:0003700">
    <property type="term" value="F:DNA-binding transcription factor activity"/>
    <property type="evidence" value="ECO:0007669"/>
    <property type="project" value="InterPro"/>
</dbReference>
<proteinExistence type="predicted"/>
<dbReference type="PRINTS" id="PR00778">
    <property type="entry name" value="HTHARSR"/>
</dbReference>
<keyword evidence="1" id="KW-0805">Transcription regulation</keyword>
<keyword evidence="3" id="KW-0804">Transcription</keyword>
<dbReference type="Gene3D" id="1.10.10.10">
    <property type="entry name" value="Winged helix-like DNA-binding domain superfamily/Winged helix DNA-binding domain"/>
    <property type="match status" value="1"/>
</dbReference>
<protein>
    <recommendedName>
        <fullName evidence="4">HTH arsR-type domain-containing protein</fullName>
    </recommendedName>
</protein>